<dbReference type="GO" id="GO:0004852">
    <property type="term" value="F:uroporphyrinogen-III synthase activity"/>
    <property type="evidence" value="ECO:0007669"/>
    <property type="project" value="UniProtKB-UniRule"/>
</dbReference>
<sequence length="308" mass="35546">MHRRVNMKDLTNLFDDLKLLYYEYDIYQNKFIKDTQYDKDTVYNDFIKLTHELSKNGIEFFIDENSDVVISKKTGILRRIGQQVENLKYRVRNSDKNIFILNDQSVKYAKNIPLIKTTTLKSKLSLDIYDAIIFTSKNGVKHLNSMTNKWKNISTYAISTQTAKEVKKLGGKLTFVGKEKHGDEFALELVEQLSGKKKIAYIGAKDIVSNIKEILKKYNINCDHLPVYETKCVEYKKKIDLPDDSIIIFSSPSTVKCFFKNVQWKDTFKAISIGNTTKKSFPQNIIPIVSNNTTLQSCVQKAINIYSV</sequence>
<keyword evidence="5 9" id="KW-0627">Porphyrin biosynthesis</keyword>
<evidence type="ECO:0000256" key="2">
    <source>
        <dbReference type="ARBA" id="ARBA00008133"/>
    </source>
</evidence>
<protein>
    <recommendedName>
        <fullName evidence="7 9">Uroporphyrinogen-III synthase</fullName>
        <ecNumber evidence="3 9">4.2.1.75</ecNumber>
    </recommendedName>
</protein>
<dbReference type="AlphaFoldDB" id="A0A5P8P332"/>
<organism evidence="11 12">
    <name type="scientific">Sulfurimonas lithotrophica</name>
    <dbReference type="NCBI Taxonomy" id="2590022"/>
    <lineage>
        <taxon>Bacteria</taxon>
        <taxon>Pseudomonadati</taxon>
        <taxon>Campylobacterota</taxon>
        <taxon>Epsilonproteobacteria</taxon>
        <taxon>Campylobacterales</taxon>
        <taxon>Sulfurimonadaceae</taxon>
        <taxon>Sulfurimonas</taxon>
    </lineage>
</organism>
<feature type="domain" description="Tetrapyrrole biosynthesis uroporphyrinogen III synthase" evidence="10">
    <location>
        <begin position="112"/>
        <end position="299"/>
    </location>
</feature>
<dbReference type="Proteomes" id="UP000326944">
    <property type="component" value="Chromosome"/>
</dbReference>
<dbReference type="GO" id="GO:0006780">
    <property type="term" value="P:uroporphyrinogen III biosynthetic process"/>
    <property type="evidence" value="ECO:0007669"/>
    <property type="project" value="UniProtKB-UniRule"/>
</dbReference>
<name>A0A5P8P332_9BACT</name>
<dbReference type="CDD" id="cd06578">
    <property type="entry name" value="HemD"/>
    <property type="match status" value="1"/>
</dbReference>
<reference evidence="11 12" key="1">
    <citation type="submission" date="2019-09" db="EMBL/GenBank/DDBJ databases">
        <title>Sulfurimonas gotlandica sp. nov., a chemoautotrophic and psychrotolerant epsilonproteobacterium isolated from a pelagic redoxcline, and an emended description of the genus Sulfurimonas.</title>
        <authorList>
            <person name="Wang S."/>
            <person name="Jiang L."/>
            <person name="Shao S."/>
        </authorList>
    </citation>
    <scope>NUCLEOTIDE SEQUENCE [LARGE SCALE GENOMIC DNA]</scope>
    <source>
        <strain evidence="11 12">GYSZ_1</strain>
    </source>
</reference>
<comment type="similarity">
    <text evidence="2 9">Belongs to the uroporphyrinogen-III synthase family.</text>
</comment>
<evidence type="ECO:0000313" key="12">
    <source>
        <dbReference type="Proteomes" id="UP000326944"/>
    </source>
</evidence>
<evidence type="ECO:0000256" key="3">
    <source>
        <dbReference type="ARBA" id="ARBA00013109"/>
    </source>
</evidence>
<keyword evidence="4 9" id="KW-0456">Lyase</keyword>
<proteinExistence type="inferred from homology"/>
<dbReference type="UniPathway" id="UPA00251">
    <property type="reaction ID" value="UER00320"/>
</dbReference>
<evidence type="ECO:0000259" key="10">
    <source>
        <dbReference type="Pfam" id="PF02602"/>
    </source>
</evidence>
<dbReference type="EMBL" id="CP043617">
    <property type="protein sequence ID" value="QFR49997.1"/>
    <property type="molecule type" value="Genomic_DNA"/>
</dbReference>
<dbReference type="Pfam" id="PF02602">
    <property type="entry name" value="HEM4"/>
    <property type="match status" value="1"/>
</dbReference>
<evidence type="ECO:0000256" key="6">
    <source>
        <dbReference type="ARBA" id="ARBA00037589"/>
    </source>
</evidence>
<evidence type="ECO:0000256" key="1">
    <source>
        <dbReference type="ARBA" id="ARBA00004772"/>
    </source>
</evidence>
<evidence type="ECO:0000256" key="7">
    <source>
        <dbReference type="ARBA" id="ARBA00040167"/>
    </source>
</evidence>
<evidence type="ECO:0000256" key="8">
    <source>
        <dbReference type="ARBA" id="ARBA00048617"/>
    </source>
</evidence>
<dbReference type="EC" id="4.2.1.75" evidence="3 9"/>
<dbReference type="Gene3D" id="3.40.50.10090">
    <property type="match status" value="2"/>
</dbReference>
<evidence type="ECO:0000256" key="5">
    <source>
        <dbReference type="ARBA" id="ARBA00023244"/>
    </source>
</evidence>
<accession>A0A5P8P332</accession>
<dbReference type="SUPFAM" id="SSF69618">
    <property type="entry name" value="HemD-like"/>
    <property type="match status" value="1"/>
</dbReference>
<dbReference type="OrthoDB" id="5328023at2"/>
<comment type="catalytic activity">
    <reaction evidence="8 9">
        <text>hydroxymethylbilane = uroporphyrinogen III + H2O</text>
        <dbReference type="Rhea" id="RHEA:18965"/>
        <dbReference type="ChEBI" id="CHEBI:15377"/>
        <dbReference type="ChEBI" id="CHEBI:57308"/>
        <dbReference type="ChEBI" id="CHEBI:57845"/>
        <dbReference type="EC" id="4.2.1.75"/>
    </reaction>
</comment>
<comment type="function">
    <text evidence="6 9">Catalyzes cyclization of the linear tetrapyrrole, hydroxymethylbilane, to the macrocyclic uroporphyrinogen III.</text>
</comment>
<evidence type="ECO:0000313" key="11">
    <source>
        <dbReference type="EMBL" id="QFR49997.1"/>
    </source>
</evidence>
<keyword evidence="12" id="KW-1185">Reference proteome</keyword>
<dbReference type="PANTHER" id="PTHR38042">
    <property type="entry name" value="UROPORPHYRINOGEN-III SYNTHASE, CHLOROPLASTIC"/>
    <property type="match status" value="1"/>
</dbReference>
<evidence type="ECO:0000256" key="4">
    <source>
        <dbReference type="ARBA" id="ARBA00023239"/>
    </source>
</evidence>
<dbReference type="KEGG" id="sulg:FJR48_09780"/>
<evidence type="ECO:0000256" key="9">
    <source>
        <dbReference type="RuleBase" id="RU366031"/>
    </source>
</evidence>
<dbReference type="GO" id="GO:0006782">
    <property type="term" value="P:protoporphyrinogen IX biosynthetic process"/>
    <property type="evidence" value="ECO:0007669"/>
    <property type="project" value="UniProtKB-UniRule"/>
</dbReference>
<gene>
    <name evidence="11" type="ORF">FJR48_09780</name>
</gene>
<dbReference type="InterPro" id="IPR036108">
    <property type="entry name" value="4pyrrol_syn_uPrphyn_synt_sf"/>
</dbReference>
<comment type="pathway">
    <text evidence="1 9">Porphyrin-containing compound metabolism; protoporphyrin-IX biosynthesis; coproporphyrinogen-III from 5-aminolevulinate: step 3/4.</text>
</comment>
<dbReference type="InterPro" id="IPR039793">
    <property type="entry name" value="UROS/Hem4"/>
</dbReference>
<dbReference type="InterPro" id="IPR003754">
    <property type="entry name" value="4pyrrol_synth_uPrphyn_synth"/>
</dbReference>
<dbReference type="PANTHER" id="PTHR38042:SF1">
    <property type="entry name" value="UROPORPHYRINOGEN-III SYNTHASE, CHLOROPLASTIC"/>
    <property type="match status" value="1"/>
</dbReference>